<dbReference type="AlphaFoldDB" id="A0A6P0HPZ9"/>
<protein>
    <recommendedName>
        <fullName evidence="8">DoxX family protein</fullName>
    </recommendedName>
</protein>
<dbReference type="EMBL" id="JAAGXA010000027">
    <property type="protein sequence ID" value="NEN80673.1"/>
    <property type="molecule type" value="Genomic_DNA"/>
</dbReference>
<evidence type="ECO:0000256" key="2">
    <source>
        <dbReference type="ARBA" id="ARBA00022692"/>
    </source>
</evidence>
<dbReference type="Pfam" id="PF13564">
    <property type="entry name" value="DoxX_2"/>
    <property type="match status" value="1"/>
</dbReference>
<evidence type="ECO:0000313" key="6">
    <source>
        <dbReference type="EMBL" id="NEN80673.1"/>
    </source>
</evidence>
<dbReference type="InterPro" id="IPR032808">
    <property type="entry name" value="DoxX"/>
</dbReference>
<dbReference type="PANTHER" id="PTHR36974">
    <property type="entry name" value="MEMBRANE PROTEIN-RELATED"/>
    <property type="match status" value="1"/>
</dbReference>
<keyword evidence="2 5" id="KW-0812">Transmembrane</keyword>
<gene>
    <name evidence="6" type="ORF">G3T38_20680</name>
</gene>
<keyword evidence="3 5" id="KW-1133">Transmembrane helix</keyword>
<reference evidence="6 7" key="1">
    <citation type="journal article" date="2014" name="Int. J. Syst. Evol. Microbiol.">
        <title>Nocardioides zeae sp. nov., isolated from the stem of Zea mays.</title>
        <authorList>
            <person name="Glaeser S.P."/>
            <person name="McInroy J.A."/>
            <person name="Busse H.J."/>
            <person name="Kampfer P."/>
        </authorList>
    </citation>
    <scope>NUCLEOTIDE SEQUENCE [LARGE SCALE GENOMIC DNA]</scope>
    <source>
        <strain evidence="6 7">JCM 30728</strain>
    </source>
</reference>
<keyword evidence="7" id="KW-1185">Reference proteome</keyword>
<keyword evidence="4 5" id="KW-0472">Membrane</keyword>
<sequence length="125" mass="13126">MTSTDVQPLTPTARGLAAAFAVSGVVHLVRPETFTPLMPKALPAHTELIKASGVAELACAAGLLHPRTRQAAGLASAALLVGVFPGNVTMAWRARRSRNAAYRWGTVARLPLQVPLVRAALRAGR</sequence>
<evidence type="ECO:0000256" key="1">
    <source>
        <dbReference type="ARBA" id="ARBA00004141"/>
    </source>
</evidence>
<dbReference type="RefSeq" id="WP_163774788.1">
    <property type="nucleotide sequence ID" value="NZ_JAAGXA010000027.1"/>
</dbReference>
<evidence type="ECO:0000313" key="7">
    <source>
        <dbReference type="Proteomes" id="UP000468687"/>
    </source>
</evidence>
<evidence type="ECO:0000256" key="4">
    <source>
        <dbReference type="ARBA" id="ARBA00023136"/>
    </source>
</evidence>
<evidence type="ECO:0000256" key="3">
    <source>
        <dbReference type="ARBA" id="ARBA00022989"/>
    </source>
</evidence>
<proteinExistence type="predicted"/>
<name>A0A6P0HPZ9_9ACTN</name>
<evidence type="ECO:0000256" key="5">
    <source>
        <dbReference type="SAM" id="Phobius"/>
    </source>
</evidence>
<organism evidence="6 7">
    <name type="scientific">Nocardioides zeae</name>
    <dbReference type="NCBI Taxonomy" id="1457234"/>
    <lineage>
        <taxon>Bacteria</taxon>
        <taxon>Bacillati</taxon>
        <taxon>Actinomycetota</taxon>
        <taxon>Actinomycetes</taxon>
        <taxon>Propionibacteriales</taxon>
        <taxon>Nocardioidaceae</taxon>
        <taxon>Nocardioides</taxon>
    </lineage>
</organism>
<comment type="caution">
    <text evidence="6">The sequence shown here is derived from an EMBL/GenBank/DDBJ whole genome shotgun (WGS) entry which is preliminary data.</text>
</comment>
<dbReference type="GO" id="GO:0016020">
    <property type="term" value="C:membrane"/>
    <property type="evidence" value="ECO:0007669"/>
    <property type="project" value="UniProtKB-SubCell"/>
</dbReference>
<comment type="subcellular location">
    <subcellularLocation>
        <location evidence="1">Membrane</location>
        <topology evidence="1">Multi-pass membrane protein</topology>
    </subcellularLocation>
</comment>
<evidence type="ECO:0008006" key="8">
    <source>
        <dbReference type="Google" id="ProtNLM"/>
    </source>
</evidence>
<dbReference type="PANTHER" id="PTHR36974:SF1">
    <property type="entry name" value="DOXX FAMILY MEMBRANE PROTEIN"/>
    <property type="match status" value="1"/>
</dbReference>
<dbReference type="Proteomes" id="UP000468687">
    <property type="component" value="Unassembled WGS sequence"/>
</dbReference>
<feature type="transmembrane region" description="Helical" evidence="5">
    <location>
        <begin position="71"/>
        <end position="92"/>
    </location>
</feature>
<accession>A0A6P0HPZ9</accession>